<evidence type="ECO:0000313" key="2">
    <source>
        <dbReference type="EMBL" id="JAT80036.1"/>
    </source>
</evidence>
<proteinExistence type="predicted"/>
<sequence>PTATAAASITGSGSAPDLSTLKNDETEQNKNINLRRNKRKGRDDDTEWLFERFTNDILTKLNDWKSEIASEISSSNSKLESSIKSELDGIKAEIKTLNIQQSQLFTDMSSVKESLTFYGNEQSDIIKRVDGMSAITNSAVRDCAAMKQQIDKLQSDLNSQLQRERNQNLEISGITERSNENLTTHVVNIAKFVGVQLSSEDIEFVTRVQPFTKSP</sequence>
<organism evidence="2">
    <name type="scientific">Pectinophora gossypiella</name>
    <name type="common">Cotton pink bollworm</name>
    <name type="synonym">Depressaria gossypiella</name>
    <dbReference type="NCBI Taxonomy" id="13191"/>
    <lineage>
        <taxon>Eukaryota</taxon>
        <taxon>Metazoa</taxon>
        <taxon>Ecdysozoa</taxon>
        <taxon>Arthropoda</taxon>
        <taxon>Hexapoda</taxon>
        <taxon>Insecta</taxon>
        <taxon>Pterygota</taxon>
        <taxon>Neoptera</taxon>
        <taxon>Endopterygota</taxon>
        <taxon>Lepidoptera</taxon>
        <taxon>Glossata</taxon>
        <taxon>Ditrysia</taxon>
        <taxon>Gelechioidea</taxon>
        <taxon>Gelechiidae</taxon>
        <taxon>Apatetrinae</taxon>
        <taxon>Pectinophora</taxon>
    </lineage>
</organism>
<feature type="non-terminal residue" evidence="2">
    <location>
        <position position="1"/>
    </location>
</feature>
<reference evidence="2" key="1">
    <citation type="submission" date="2015-09" db="EMBL/GenBank/DDBJ databases">
        <title>De novo assembly of Pectinophora gossypiella (Pink Bollworm) gut transcriptome.</title>
        <authorList>
            <person name="Tassone E.E."/>
        </authorList>
    </citation>
    <scope>NUCLEOTIDE SEQUENCE</scope>
</reference>
<dbReference type="EMBL" id="GDQN01011018">
    <property type="protein sequence ID" value="JAT80036.1"/>
    <property type="molecule type" value="Transcribed_RNA"/>
</dbReference>
<feature type="non-terminal residue" evidence="2">
    <location>
        <position position="215"/>
    </location>
</feature>
<evidence type="ECO:0000256" key="1">
    <source>
        <dbReference type="SAM" id="MobiDB-lite"/>
    </source>
</evidence>
<feature type="region of interest" description="Disordered" evidence="1">
    <location>
        <begin position="1"/>
        <end position="38"/>
    </location>
</feature>
<accession>A0A1E1VZ81</accession>
<name>A0A1E1VZ81_PECGO</name>
<gene>
    <name evidence="2" type="ORF">g.19742</name>
</gene>
<protein>
    <submittedName>
        <fullName evidence="2">Uncharacterized protein</fullName>
    </submittedName>
</protein>
<feature type="compositionally biased region" description="Low complexity" evidence="1">
    <location>
        <begin position="1"/>
        <end position="15"/>
    </location>
</feature>
<dbReference type="AlphaFoldDB" id="A0A1E1VZ81"/>